<evidence type="ECO:0000256" key="1">
    <source>
        <dbReference type="ARBA" id="ARBA00022478"/>
    </source>
</evidence>
<dbReference type="PANTHER" id="PTHR30313:SF2">
    <property type="entry name" value="DNA PRIMASE"/>
    <property type="match status" value="1"/>
</dbReference>
<organism evidence="15 16">
    <name type="scientific">Elioraea tepida</name>
    <dbReference type="NCBI Taxonomy" id="2843330"/>
    <lineage>
        <taxon>Bacteria</taxon>
        <taxon>Pseudomonadati</taxon>
        <taxon>Pseudomonadota</taxon>
        <taxon>Alphaproteobacteria</taxon>
        <taxon>Acetobacterales</taxon>
        <taxon>Elioraeaceae</taxon>
        <taxon>Elioraea</taxon>
    </lineage>
</organism>
<dbReference type="Proteomes" id="UP000694001">
    <property type="component" value="Chromosome"/>
</dbReference>
<dbReference type="GO" id="GO:1990077">
    <property type="term" value="C:primosome complex"/>
    <property type="evidence" value="ECO:0007669"/>
    <property type="project" value="UniProtKB-KW"/>
</dbReference>
<protein>
    <recommendedName>
        <fullName evidence="12 13">DNA primase</fullName>
        <ecNumber evidence="12">2.7.7.101</ecNumber>
    </recommendedName>
</protein>
<comment type="domain">
    <text evidence="12">Contains an N-terminal zinc-binding domain, a central core domain that contains the primase activity, and a C-terminal DnaB-binding domain.</text>
</comment>
<dbReference type="RefSeq" id="WP_218286700.1">
    <property type="nucleotide sequence ID" value="NZ_CP076448.1"/>
</dbReference>
<proteinExistence type="inferred from homology"/>
<reference evidence="15" key="1">
    <citation type="submission" date="2021-06" db="EMBL/GenBank/DDBJ databases">
        <title>Elioraea tepida, sp. nov., a moderately thermophilic aerobic anoxygenic phototrophic bacterium isolated from an alkaline siliceous hot spring mat community in Yellowstone National Park, WY, USA.</title>
        <authorList>
            <person name="Saini M.K."/>
            <person name="Yoshida S."/>
            <person name="Sebastian A."/>
            <person name="Hirose S."/>
            <person name="Hara E."/>
            <person name="Tamaki H."/>
            <person name="Soulier N.T."/>
            <person name="Albert I."/>
            <person name="Hanada S."/>
            <person name="Bryant D.A."/>
            <person name="Tank M."/>
        </authorList>
    </citation>
    <scope>NUCLEOTIDE SEQUENCE</scope>
    <source>
        <strain evidence="15">MS-P2</strain>
    </source>
</reference>
<dbReference type="GO" id="GO:0003899">
    <property type="term" value="F:DNA-directed RNA polymerase activity"/>
    <property type="evidence" value="ECO:0007669"/>
    <property type="project" value="UniProtKB-UniRule"/>
</dbReference>
<evidence type="ECO:0000256" key="4">
    <source>
        <dbReference type="ARBA" id="ARBA00022695"/>
    </source>
</evidence>
<keyword evidence="2 12" id="KW-0639">Primosome</keyword>
<keyword evidence="9" id="KW-0460">Magnesium</keyword>
<dbReference type="Pfam" id="PF13662">
    <property type="entry name" value="Toprim_4"/>
    <property type="match status" value="1"/>
</dbReference>
<evidence type="ECO:0000256" key="3">
    <source>
        <dbReference type="ARBA" id="ARBA00022679"/>
    </source>
</evidence>
<comment type="catalytic activity">
    <reaction evidence="12">
        <text>ssDNA + n NTP = ssDNA/pppN(pN)n-1 hybrid + (n-1) diphosphate.</text>
        <dbReference type="EC" id="2.7.7.101"/>
    </reaction>
</comment>
<comment type="subunit">
    <text evidence="12">Monomer. Interacts with DnaB.</text>
</comment>
<evidence type="ECO:0000256" key="11">
    <source>
        <dbReference type="ARBA" id="ARBA00023163"/>
    </source>
</evidence>
<comment type="function">
    <text evidence="12 13">RNA polymerase that catalyzes the synthesis of short RNA molecules used as primers for DNA polymerase during DNA replication.</text>
</comment>
<dbReference type="InterPro" id="IPR050219">
    <property type="entry name" value="DnaG_primase"/>
</dbReference>
<dbReference type="Pfam" id="PF08275">
    <property type="entry name" value="DNAG_N"/>
    <property type="match status" value="1"/>
</dbReference>
<evidence type="ECO:0000256" key="5">
    <source>
        <dbReference type="ARBA" id="ARBA00022705"/>
    </source>
</evidence>
<keyword evidence="3 12" id="KW-0808">Transferase</keyword>
<accession>A0A975YKD9</accession>
<sequence>MAIPESFLDELRARLPLAAVVGRRVQLRRVGRDLKGLCPFHAEKTPSFHVREDKGFYHCFGCGAHGDVIRFVMTTENLGFLEAVERLAREAGLSMPKPTPEAAAAAAREARLLEVAEAAARHFAERLWRREGEAALAYLRGRGLADETIRAFGLGWSGQGRGAVAQALKAEGVTVDQLVAVGLMKRDDPSRPAVDLFFNRVMFPIHDRRGRVIGFGGRVLGDGQPKYLNGPETALFSKRRTLYGLSHARAAVAAGAELVVVEGYLDVIALHQAGFGGAVAPLGTALTEDHLAELWRLSSAPILCFDGDAAGARAALKACELALPRIGPGRTLRLATLPPGEDPDSLVRRGRAHLEAVLGAARGMADALFVAVCGTPAPTPEGRAAQRRRLEDLAGTIRDATLREEYRRHFRDRWFAASRRGVTERARALRPLPRPKLVPERASAARERDVLALVLSHPSLLPEAEEALAGLAFRSAPCERLRAALVAEAEAAFGLDSAGLIDHLRRMDLRDALDAVLGTRLSALPACTLPGAAPGEARAAFFQALAALAPERLADEIAEARARLAEEFTEANERRLIALVQAQAAANGAGELEEGGSPLP</sequence>
<evidence type="ECO:0000256" key="12">
    <source>
        <dbReference type="HAMAP-Rule" id="MF_00974"/>
    </source>
</evidence>
<dbReference type="InterPro" id="IPR034151">
    <property type="entry name" value="TOPRIM_DnaG_bac"/>
</dbReference>
<dbReference type="PANTHER" id="PTHR30313">
    <property type="entry name" value="DNA PRIMASE"/>
    <property type="match status" value="1"/>
</dbReference>
<dbReference type="AlphaFoldDB" id="A0A975YKD9"/>
<evidence type="ECO:0000256" key="9">
    <source>
        <dbReference type="ARBA" id="ARBA00022842"/>
    </source>
</evidence>
<name>A0A975YKD9_9PROT</name>
<dbReference type="InterPro" id="IPR006171">
    <property type="entry name" value="TOPRIM_dom"/>
</dbReference>
<evidence type="ECO:0000259" key="14">
    <source>
        <dbReference type="PROSITE" id="PS50880"/>
    </source>
</evidence>
<dbReference type="NCBIfam" id="TIGR01391">
    <property type="entry name" value="dnaG"/>
    <property type="match status" value="1"/>
</dbReference>
<keyword evidence="7 12" id="KW-0863">Zinc-finger</keyword>
<dbReference type="InterPro" id="IPR030846">
    <property type="entry name" value="DnaG_bac"/>
</dbReference>
<dbReference type="PROSITE" id="PS50880">
    <property type="entry name" value="TOPRIM"/>
    <property type="match status" value="1"/>
</dbReference>
<feature type="domain" description="Toprim" evidence="14">
    <location>
        <begin position="256"/>
        <end position="338"/>
    </location>
</feature>
<dbReference type="FunFam" id="3.90.580.10:FF:000001">
    <property type="entry name" value="DNA primase"/>
    <property type="match status" value="1"/>
</dbReference>
<evidence type="ECO:0000256" key="7">
    <source>
        <dbReference type="ARBA" id="ARBA00022771"/>
    </source>
</evidence>
<evidence type="ECO:0000256" key="6">
    <source>
        <dbReference type="ARBA" id="ARBA00022723"/>
    </source>
</evidence>
<dbReference type="Pfam" id="PF01807">
    <property type="entry name" value="Zn_ribbon_DnaG"/>
    <property type="match status" value="1"/>
</dbReference>
<dbReference type="SMART" id="SM00400">
    <property type="entry name" value="ZnF_CHCC"/>
    <property type="match status" value="1"/>
</dbReference>
<dbReference type="GO" id="GO:0000428">
    <property type="term" value="C:DNA-directed RNA polymerase complex"/>
    <property type="evidence" value="ECO:0007669"/>
    <property type="project" value="UniProtKB-KW"/>
</dbReference>
<evidence type="ECO:0000256" key="10">
    <source>
        <dbReference type="ARBA" id="ARBA00023125"/>
    </source>
</evidence>
<evidence type="ECO:0000256" key="13">
    <source>
        <dbReference type="PIRNR" id="PIRNR002811"/>
    </source>
</evidence>
<keyword evidence="4 12" id="KW-0548">Nucleotidyltransferase</keyword>
<dbReference type="FunFam" id="3.40.1360.10:FF:000002">
    <property type="entry name" value="DNA primase"/>
    <property type="match status" value="1"/>
</dbReference>
<dbReference type="KEGG" id="elio:KO353_05400"/>
<dbReference type="EMBL" id="CP076448">
    <property type="protein sequence ID" value="QXM25644.1"/>
    <property type="molecule type" value="Genomic_DNA"/>
</dbReference>
<dbReference type="GO" id="GO:0005737">
    <property type="term" value="C:cytoplasm"/>
    <property type="evidence" value="ECO:0007669"/>
    <property type="project" value="TreeGrafter"/>
</dbReference>
<dbReference type="SMART" id="SM00493">
    <property type="entry name" value="TOPRIM"/>
    <property type="match status" value="1"/>
</dbReference>
<keyword evidence="6 12" id="KW-0479">Metal-binding</keyword>
<keyword evidence="10 12" id="KW-0238">DNA-binding</keyword>
<dbReference type="GO" id="GO:0003677">
    <property type="term" value="F:DNA binding"/>
    <property type="evidence" value="ECO:0007669"/>
    <property type="project" value="UniProtKB-KW"/>
</dbReference>
<gene>
    <name evidence="12 15" type="primary">dnaG</name>
    <name evidence="15" type="ORF">KO353_05400</name>
</gene>
<comment type="similarity">
    <text evidence="12 13">Belongs to the DnaG primase family.</text>
</comment>
<dbReference type="InterPro" id="IPR013264">
    <property type="entry name" value="DNAG_N"/>
</dbReference>
<keyword evidence="1 12" id="KW-0240">DNA-directed RNA polymerase</keyword>
<dbReference type="GO" id="GO:0008270">
    <property type="term" value="F:zinc ion binding"/>
    <property type="evidence" value="ECO:0007669"/>
    <property type="project" value="UniProtKB-UniRule"/>
</dbReference>
<evidence type="ECO:0000313" key="16">
    <source>
        <dbReference type="Proteomes" id="UP000694001"/>
    </source>
</evidence>
<dbReference type="EC" id="2.7.7.101" evidence="12"/>
<dbReference type="InterPro" id="IPR002694">
    <property type="entry name" value="Znf_CHC2"/>
</dbReference>
<comment type="cofactor">
    <cofactor evidence="12 13">
        <name>Zn(2+)</name>
        <dbReference type="ChEBI" id="CHEBI:29105"/>
    </cofactor>
    <text evidence="12 13">Binds 1 zinc ion per monomer.</text>
</comment>
<dbReference type="InterPro" id="IPR006295">
    <property type="entry name" value="DNA_primase_DnaG"/>
</dbReference>
<feature type="zinc finger region" description="CHC2-type" evidence="12">
    <location>
        <begin position="38"/>
        <end position="62"/>
    </location>
</feature>
<dbReference type="GO" id="GO:0006269">
    <property type="term" value="P:DNA replication, synthesis of primer"/>
    <property type="evidence" value="ECO:0007669"/>
    <property type="project" value="UniProtKB-UniRule"/>
</dbReference>
<keyword evidence="16" id="KW-1185">Reference proteome</keyword>
<keyword evidence="5 12" id="KW-0235">DNA replication</keyword>
<evidence type="ECO:0000256" key="2">
    <source>
        <dbReference type="ARBA" id="ARBA00022515"/>
    </source>
</evidence>
<dbReference type="CDD" id="cd03364">
    <property type="entry name" value="TOPRIM_DnaG_primases"/>
    <property type="match status" value="1"/>
</dbReference>
<keyword evidence="11 12" id="KW-0804">Transcription</keyword>
<dbReference type="PIRSF" id="PIRSF002811">
    <property type="entry name" value="DnaG"/>
    <property type="match status" value="1"/>
</dbReference>
<dbReference type="HAMAP" id="MF_00974">
    <property type="entry name" value="DNA_primase_DnaG"/>
    <property type="match status" value="1"/>
</dbReference>
<evidence type="ECO:0000256" key="8">
    <source>
        <dbReference type="ARBA" id="ARBA00022833"/>
    </source>
</evidence>
<evidence type="ECO:0000313" key="15">
    <source>
        <dbReference type="EMBL" id="QXM25644.1"/>
    </source>
</evidence>
<keyword evidence="8 12" id="KW-0862">Zinc</keyword>